<evidence type="ECO:0000313" key="4">
    <source>
        <dbReference type="Proteomes" id="UP001500621"/>
    </source>
</evidence>
<dbReference type="SUPFAM" id="SSF55166">
    <property type="entry name" value="Hedgehog/DD-peptidase"/>
    <property type="match status" value="1"/>
</dbReference>
<dbReference type="Pfam" id="PF13539">
    <property type="entry name" value="Peptidase_M15_4"/>
    <property type="match status" value="1"/>
</dbReference>
<dbReference type="Proteomes" id="UP001500621">
    <property type="component" value="Unassembled WGS sequence"/>
</dbReference>
<evidence type="ECO:0000256" key="1">
    <source>
        <dbReference type="SAM" id="SignalP"/>
    </source>
</evidence>
<dbReference type="EMBL" id="BAABIM010000001">
    <property type="protein sequence ID" value="GAA4677946.1"/>
    <property type="molecule type" value="Genomic_DNA"/>
</dbReference>
<comment type="caution">
    <text evidence="3">The sequence shown here is derived from an EMBL/GenBank/DDBJ whole genome shotgun (WGS) entry which is preliminary data.</text>
</comment>
<feature type="signal peptide" evidence="1">
    <location>
        <begin position="1"/>
        <end position="32"/>
    </location>
</feature>
<evidence type="ECO:0000259" key="2">
    <source>
        <dbReference type="Pfam" id="PF13539"/>
    </source>
</evidence>
<keyword evidence="1" id="KW-0732">Signal</keyword>
<feature type="domain" description="Peptidase M15C" evidence="2">
    <location>
        <begin position="375"/>
        <end position="446"/>
    </location>
</feature>
<dbReference type="InterPro" id="IPR039561">
    <property type="entry name" value="Peptidase_M15C"/>
</dbReference>
<organism evidence="3 4">
    <name type="scientific">Nocardioides nanhaiensis</name>
    <dbReference type="NCBI Taxonomy" id="1476871"/>
    <lineage>
        <taxon>Bacteria</taxon>
        <taxon>Bacillati</taxon>
        <taxon>Actinomycetota</taxon>
        <taxon>Actinomycetes</taxon>
        <taxon>Propionibacteriales</taxon>
        <taxon>Nocardioidaceae</taxon>
        <taxon>Nocardioides</taxon>
    </lineage>
</organism>
<name>A0ABP8W1F6_9ACTN</name>
<sequence>MTRAPRTLLTALLPALLAALLGVGLLSASATAAPAPTSFTASVTSAREGETATLTWTLRDAAGSEVVGAQVQVERRRGGTWVPLATVTTTGEGPYLLRVLALRDPEENRLRLRWPGDAERGAARSEVSVPLVRRRAAVTLSGPQRLVDERTATLRVRWTADGAPVAGTAVLQGRTGGGAWREAGEVRTDARGRGVIAVRPRVDTRYRVRTPQLPWLAGARSRVLAVDNVPPGRVVRLPAAAPRPRITLPPQARATGEGPNLRITPIPDGVWRSMVGRSWRVGCPVGRAGLRLIRVNYWGYDGYRYRGEVVGATSAAGAMGAALAAMHRQRLPIRAMYRVDRFGFSRRVNGGDDHASMAAGNTSAFNCRWVVNRPGVRSPHSYGRSLDVNPWENPYRSATGLVPNSWWQPRSHPLVAWRSGSHRVVRLMRTHGLAWTYGTGDNHHFDVRQAGRVVRYRGCLRVHCD</sequence>
<dbReference type="RefSeq" id="WP_345264030.1">
    <property type="nucleotide sequence ID" value="NZ_BAABIM010000001.1"/>
</dbReference>
<evidence type="ECO:0000313" key="3">
    <source>
        <dbReference type="EMBL" id="GAA4677946.1"/>
    </source>
</evidence>
<dbReference type="Gene3D" id="2.60.40.10">
    <property type="entry name" value="Immunoglobulins"/>
    <property type="match status" value="1"/>
</dbReference>
<proteinExistence type="predicted"/>
<protein>
    <recommendedName>
        <fullName evidence="2">Peptidase M15C domain-containing protein</fullName>
    </recommendedName>
</protein>
<dbReference type="InterPro" id="IPR009045">
    <property type="entry name" value="Zn_M74/Hedgehog-like"/>
</dbReference>
<feature type="chain" id="PRO_5047044169" description="Peptidase M15C domain-containing protein" evidence="1">
    <location>
        <begin position="33"/>
        <end position="465"/>
    </location>
</feature>
<dbReference type="InterPro" id="IPR013783">
    <property type="entry name" value="Ig-like_fold"/>
</dbReference>
<gene>
    <name evidence="3" type="ORF">GCM10023226_13990</name>
</gene>
<reference evidence="4" key="1">
    <citation type="journal article" date="2019" name="Int. J. Syst. Evol. Microbiol.">
        <title>The Global Catalogue of Microorganisms (GCM) 10K type strain sequencing project: providing services to taxonomists for standard genome sequencing and annotation.</title>
        <authorList>
            <consortium name="The Broad Institute Genomics Platform"/>
            <consortium name="The Broad Institute Genome Sequencing Center for Infectious Disease"/>
            <person name="Wu L."/>
            <person name="Ma J."/>
        </authorList>
    </citation>
    <scope>NUCLEOTIDE SEQUENCE [LARGE SCALE GENOMIC DNA]</scope>
    <source>
        <strain evidence="4">JCM 18127</strain>
    </source>
</reference>
<dbReference type="Gene3D" id="3.30.1380.10">
    <property type="match status" value="1"/>
</dbReference>
<accession>A0ABP8W1F6</accession>
<keyword evidence="4" id="KW-1185">Reference proteome</keyword>